<dbReference type="Pfam" id="PF13193">
    <property type="entry name" value="AMP-binding_C"/>
    <property type="match status" value="1"/>
</dbReference>
<accession>A0AAD7GUW8</accession>
<evidence type="ECO:0000259" key="2">
    <source>
        <dbReference type="Pfam" id="PF13193"/>
    </source>
</evidence>
<dbReference type="Pfam" id="PF00501">
    <property type="entry name" value="AMP-binding"/>
    <property type="match status" value="1"/>
</dbReference>
<feature type="domain" description="AMP-binding enzyme C-terminal" evidence="2">
    <location>
        <begin position="467"/>
        <end position="553"/>
    </location>
</feature>
<protein>
    <submittedName>
        <fullName evidence="3">Phenylacetyl-CoA ligase</fullName>
    </submittedName>
</protein>
<dbReference type="PANTHER" id="PTHR24096:SF422">
    <property type="entry name" value="BCDNA.GH02901"/>
    <property type="match status" value="1"/>
</dbReference>
<dbReference type="GO" id="GO:0016405">
    <property type="term" value="F:CoA-ligase activity"/>
    <property type="evidence" value="ECO:0007669"/>
    <property type="project" value="TreeGrafter"/>
</dbReference>
<name>A0AAD7GUW8_9AGAR</name>
<dbReference type="EMBL" id="JARKIB010000468">
    <property type="protein sequence ID" value="KAJ7705707.1"/>
    <property type="molecule type" value="Genomic_DNA"/>
</dbReference>
<dbReference type="Gene3D" id="3.40.50.12780">
    <property type="entry name" value="N-terminal domain of ligase-like"/>
    <property type="match status" value="1"/>
</dbReference>
<sequence>MTEFRSEIPLPEIPADLTVAEFLLDDYVHPIGEMRRGADDVWFIDDTTGRKFTFSELKTRSSHLAVGLAAHNIKENDVVLFFSPNHVDYVVATWAFHRLGAIIATANPMYTTQELINLLEICQATKIVTDERFLRTASAAAKAVGIPVTSIFLIDVSENWKDVSSDNISISLVVSQGETSDSDLPDVKLSPGGGRTKAAFIFFSSGTTGKSKAIMLSHYAVIANMIQMAALQRENGQPRGPKQWALLSGDVVTGLLPFFHVYGLIVNVYWACFLGLVVDIFPQFSLSSFLASITRYHISHLFLVPPHVVLICKDPSVQARDYSHVKLIFTGGASLSVTLMNTAKEIFPNVSISQGYGMSELIIAAIQSPLQRINDGSCGPMLPGFVAKVLKSDGSYGGPGETGELVMTGPSIGMGYLGDEAATKATFVDSWVHSGDEVRFSESGNLFIVDRLKELIKVRGFQVAPAEIEDHLMAHPFVADACVVPFPDEYSGEIPLAFIVPSASARKLLEDGEDEVTIRKEIQKHVSDHKIKEKWLTGGVRFIDAIPKSPSGKILRRILRDRLPRSSDVVGRDLARPKL</sequence>
<dbReference type="InterPro" id="IPR025110">
    <property type="entry name" value="AMP-bd_C"/>
</dbReference>
<dbReference type="InterPro" id="IPR045851">
    <property type="entry name" value="AMP-bd_C_sf"/>
</dbReference>
<evidence type="ECO:0000259" key="1">
    <source>
        <dbReference type="Pfam" id="PF00501"/>
    </source>
</evidence>
<keyword evidence="3" id="KW-0436">Ligase</keyword>
<dbReference type="InterPro" id="IPR020845">
    <property type="entry name" value="AMP-binding_CS"/>
</dbReference>
<proteinExistence type="predicted"/>
<dbReference type="Gene3D" id="3.30.300.30">
    <property type="match status" value="1"/>
</dbReference>
<gene>
    <name evidence="3" type="ORF">B0H16DRAFT_1635825</name>
</gene>
<dbReference type="InterPro" id="IPR042099">
    <property type="entry name" value="ANL_N_sf"/>
</dbReference>
<evidence type="ECO:0000313" key="3">
    <source>
        <dbReference type="EMBL" id="KAJ7705707.1"/>
    </source>
</evidence>
<keyword evidence="4" id="KW-1185">Reference proteome</keyword>
<dbReference type="PROSITE" id="PS00455">
    <property type="entry name" value="AMP_BINDING"/>
    <property type="match status" value="1"/>
</dbReference>
<dbReference type="InterPro" id="IPR000873">
    <property type="entry name" value="AMP-dep_synth/lig_dom"/>
</dbReference>
<dbReference type="SUPFAM" id="SSF56801">
    <property type="entry name" value="Acetyl-CoA synthetase-like"/>
    <property type="match status" value="1"/>
</dbReference>
<reference evidence="3" key="1">
    <citation type="submission" date="2023-03" db="EMBL/GenBank/DDBJ databases">
        <title>Massive genome expansion in bonnet fungi (Mycena s.s.) driven by repeated elements and novel gene families across ecological guilds.</title>
        <authorList>
            <consortium name="Lawrence Berkeley National Laboratory"/>
            <person name="Harder C.B."/>
            <person name="Miyauchi S."/>
            <person name="Viragh M."/>
            <person name="Kuo A."/>
            <person name="Thoen E."/>
            <person name="Andreopoulos B."/>
            <person name="Lu D."/>
            <person name="Skrede I."/>
            <person name="Drula E."/>
            <person name="Henrissat B."/>
            <person name="Morin E."/>
            <person name="Kohler A."/>
            <person name="Barry K."/>
            <person name="LaButti K."/>
            <person name="Morin E."/>
            <person name="Salamov A."/>
            <person name="Lipzen A."/>
            <person name="Mereny Z."/>
            <person name="Hegedus B."/>
            <person name="Baldrian P."/>
            <person name="Stursova M."/>
            <person name="Weitz H."/>
            <person name="Taylor A."/>
            <person name="Grigoriev I.V."/>
            <person name="Nagy L.G."/>
            <person name="Martin F."/>
            <person name="Kauserud H."/>
        </authorList>
    </citation>
    <scope>NUCLEOTIDE SEQUENCE</scope>
    <source>
        <strain evidence="3">CBHHK182m</strain>
    </source>
</reference>
<comment type="caution">
    <text evidence="3">The sequence shown here is derived from an EMBL/GenBank/DDBJ whole genome shotgun (WGS) entry which is preliminary data.</text>
</comment>
<evidence type="ECO:0000313" key="4">
    <source>
        <dbReference type="Proteomes" id="UP001215598"/>
    </source>
</evidence>
<feature type="domain" description="AMP-dependent synthetase/ligase" evidence="1">
    <location>
        <begin position="37"/>
        <end position="417"/>
    </location>
</feature>
<dbReference type="Proteomes" id="UP001215598">
    <property type="component" value="Unassembled WGS sequence"/>
</dbReference>
<dbReference type="AlphaFoldDB" id="A0AAD7GUW8"/>
<dbReference type="PANTHER" id="PTHR24096">
    <property type="entry name" value="LONG-CHAIN-FATTY-ACID--COA LIGASE"/>
    <property type="match status" value="1"/>
</dbReference>
<organism evidence="3 4">
    <name type="scientific">Mycena metata</name>
    <dbReference type="NCBI Taxonomy" id="1033252"/>
    <lineage>
        <taxon>Eukaryota</taxon>
        <taxon>Fungi</taxon>
        <taxon>Dikarya</taxon>
        <taxon>Basidiomycota</taxon>
        <taxon>Agaricomycotina</taxon>
        <taxon>Agaricomycetes</taxon>
        <taxon>Agaricomycetidae</taxon>
        <taxon>Agaricales</taxon>
        <taxon>Marasmiineae</taxon>
        <taxon>Mycenaceae</taxon>
        <taxon>Mycena</taxon>
    </lineage>
</organism>